<protein>
    <submittedName>
        <fullName evidence="1">Uncharacterized protein</fullName>
    </submittedName>
</protein>
<evidence type="ECO:0000313" key="2">
    <source>
        <dbReference type="Proteomes" id="UP000019030"/>
    </source>
</evidence>
<dbReference type="RefSeq" id="WP_024913447.1">
    <property type="nucleotide sequence ID" value="NZ_CP007044.2"/>
</dbReference>
<dbReference type="OrthoDB" id="2973277at2"/>
<dbReference type="CDD" id="cd20223">
    <property type="entry name" value="PFM_epsilon-toxin-like"/>
    <property type="match status" value="1"/>
</dbReference>
<gene>
    <name evidence="1" type="ORF">Z042_03835</name>
</gene>
<dbReference type="Proteomes" id="UP000019030">
    <property type="component" value="Chromosome"/>
</dbReference>
<proteinExistence type="predicted"/>
<dbReference type="SUPFAM" id="SSF56973">
    <property type="entry name" value="Aerolisin/ETX pore-forming domain"/>
    <property type="match status" value="1"/>
</dbReference>
<dbReference type="Pfam" id="PF03318">
    <property type="entry name" value="ETX_MTX2"/>
    <property type="match status" value="1"/>
</dbReference>
<reference evidence="1 2" key="1">
    <citation type="submission" date="2014-01" db="EMBL/GenBank/DDBJ databases">
        <title>Isolation of Serratia multitudinisentens RB-25 from Ex-Landfill site.</title>
        <authorList>
            <person name="Robson E.H.J."/>
        </authorList>
    </citation>
    <scope>NUCLEOTIDE SEQUENCE [LARGE SCALE GENOMIC DNA]</scope>
    <source>
        <strain evidence="1 2">RB-25</strain>
    </source>
</reference>
<evidence type="ECO:0000313" key="1">
    <source>
        <dbReference type="EMBL" id="AHG22641.1"/>
    </source>
</evidence>
<keyword evidence="2" id="KW-1185">Reference proteome</keyword>
<dbReference type="AlphaFoldDB" id="W0LFY6"/>
<reference evidence="1 2" key="2">
    <citation type="submission" date="2015-03" db="EMBL/GenBank/DDBJ databases">
        <authorList>
            <person name="Chan K.-G."/>
        </authorList>
    </citation>
    <scope>NUCLEOTIDE SEQUENCE [LARGE SCALE GENOMIC DNA]</scope>
    <source>
        <strain evidence="1 2">RB-25</strain>
    </source>
</reference>
<organism evidence="1 2">
    <name type="scientific">Chania multitudinisentens RB-25</name>
    <dbReference type="NCBI Taxonomy" id="1441930"/>
    <lineage>
        <taxon>Bacteria</taxon>
        <taxon>Pseudomonadati</taxon>
        <taxon>Pseudomonadota</taxon>
        <taxon>Gammaproteobacteria</taxon>
        <taxon>Enterobacterales</taxon>
        <taxon>Yersiniaceae</taxon>
        <taxon>Chania</taxon>
    </lineage>
</organism>
<name>W0LFY6_9GAMM</name>
<sequence>MKTNTALNSSTLSATPKASDTLSDKLIRMLRNTNTPAQGLNDGSEYLEHTVSKHDIKGESIQDTIKVTEDILTISSSTLENSLNNDIELPAQGYEYTHSDTISTTNRTGWVFNYGFQANVNFNLLFASGGVTHTLGIEYSMSTDEKHEETITRKWKIDSFNVKIPAGKKYKIDYIFTKVSVSGNSKLEAELFGSINYKTVKPPVQFYSLDLGSATEVLEPSKREGFETLYAPASQYGRGVKQVGVSPFSAVKGIDFFIHIYDVTDRKEVFVSRYDQKSVN</sequence>
<dbReference type="InterPro" id="IPR004991">
    <property type="entry name" value="Aerolysin-like"/>
</dbReference>
<dbReference type="HOGENOM" id="CLU_993562_0_0_6"/>
<accession>W0LFY6</accession>
<dbReference type="EMBL" id="CP007044">
    <property type="protein sequence ID" value="AHG22641.1"/>
    <property type="molecule type" value="Genomic_DNA"/>
</dbReference>
<dbReference type="KEGG" id="sfo:Z042_03835"/>
<dbReference type="PATRIC" id="fig|1441930.4.peg.766"/>
<dbReference type="Gene3D" id="2.170.15.10">
    <property type="entry name" value="Proaerolysin, chain A, domain 3"/>
    <property type="match status" value="1"/>
</dbReference>